<evidence type="ECO:0000259" key="1">
    <source>
        <dbReference type="PROSITE" id="PS51186"/>
    </source>
</evidence>
<dbReference type="InterPro" id="IPR000182">
    <property type="entry name" value="GNAT_dom"/>
</dbReference>
<organism evidence="2 3">
    <name type="scientific">Knoellia flava</name>
    <dbReference type="NCBI Taxonomy" id="913969"/>
    <lineage>
        <taxon>Bacteria</taxon>
        <taxon>Bacillati</taxon>
        <taxon>Actinomycetota</taxon>
        <taxon>Actinomycetes</taxon>
        <taxon>Micrococcales</taxon>
        <taxon>Intrasporangiaceae</taxon>
        <taxon>Knoellia</taxon>
    </lineage>
</organism>
<dbReference type="GO" id="GO:0016747">
    <property type="term" value="F:acyltransferase activity, transferring groups other than amino-acyl groups"/>
    <property type="evidence" value="ECO:0007669"/>
    <property type="project" value="InterPro"/>
</dbReference>
<dbReference type="Proteomes" id="UP000628079">
    <property type="component" value="Unassembled WGS sequence"/>
</dbReference>
<protein>
    <recommendedName>
        <fullName evidence="1">N-acetyltransferase domain-containing protein</fullName>
    </recommendedName>
</protein>
<gene>
    <name evidence="2" type="ORF">GCM10011314_06100</name>
</gene>
<dbReference type="PANTHER" id="PTHR43792">
    <property type="entry name" value="GNAT FAMILY, PUTATIVE (AFU_ORTHOLOGUE AFUA_3G00765)-RELATED-RELATED"/>
    <property type="match status" value="1"/>
</dbReference>
<feature type="domain" description="N-acetyltransferase" evidence="1">
    <location>
        <begin position="191"/>
        <end position="343"/>
    </location>
</feature>
<dbReference type="Pfam" id="PF13302">
    <property type="entry name" value="Acetyltransf_3"/>
    <property type="match status" value="1"/>
</dbReference>
<sequence length="353" mass="38641">MPSPSVVETTRLTLRPPTTGDRDDWVRLHRDPRTYWHAPHAMSQSDDDAADFLDRSLAHWDERGFGFWVAQDRGTGDVVGVCGLKVIEDVFLNLYYRLTHDSLGRGLGREMSRASVAYAVEWLPRLPVRALVKEVNAPSVATALGTGLERAGTRVLHDDLPDEPPSTVFEAPIIEAATSFDATTHEEVLDLWMRTNEAGGAVGFLPGAPRVRVEAALNASEERMAEGSRVAVVQRSAADGALLGLAFLAEAGGRLQAHERWVYTVMTEPSRRGQNLGRILMAGTHRVAREAGVEILTLGVRSGMGTTAFYEACGYRESGRILGGIRVEDGDDRDNITMTRRLDGRTLTPDPRG</sequence>
<reference evidence="2" key="2">
    <citation type="submission" date="2020-09" db="EMBL/GenBank/DDBJ databases">
        <authorList>
            <person name="Sun Q."/>
            <person name="Zhou Y."/>
        </authorList>
    </citation>
    <scope>NUCLEOTIDE SEQUENCE</scope>
    <source>
        <strain evidence="2">CGMCC 1.10749</strain>
    </source>
</reference>
<reference evidence="2" key="1">
    <citation type="journal article" date="2014" name="Int. J. Syst. Evol. Microbiol.">
        <title>Complete genome sequence of Corynebacterium casei LMG S-19264T (=DSM 44701T), isolated from a smear-ripened cheese.</title>
        <authorList>
            <consortium name="US DOE Joint Genome Institute (JGI-PGF)"/>
            <person name="Walter F."/>
            <person name="Albersmeier A."/>
            <person name="Kalinowski J."/>
            <person name="Ruckert C."/>
        </authorList>
    </citation>
    <scope>NUCLEOTIDE SEQUENCE</scope>
    <source>
        <strain evidence="2">CGMCC 1.10749</strain>
    </source>
</reference>
<dbReference type="CDD" id="cd04301">
    <property type="entry name" value="NAT_SF"/>
    <property type="match status" value="1"/>
</dbReference>
<evidence type="ECO:0000313" key="2">
    <source>
        <dbReference type="EMBL" id="GGB69605.1"/>
    </source>
</evidence>
<evidence type="ECO:0000313" key="3">
    <source>
        <dbReference type="Proteomes" id="UP000628079"/>
    </source>
</evidence>
<comment type="caution">
    <text evidence="2">The sequence shown here is derived from an EMBL/GenBank/DDBJ whole genome shotgun (WGS) entry which is preliminary data.</text>
</comment>
<dbReference type="InterPro" id="IPR051531">
    <property type="entry name" value="N-acetyltransferase"/>
</dbReference>
<dbReference type="Gene3D" id="3.40.630.30">
    <property type="match status" value="2"/>
</dbReference>
<feature type="domain" description="N-acetyltransferase" evidence="1">
    <location>
        <begin position="12"/>
        <end position="174"/>
    </location>
</feature>
<proteinExistence type="predicted"/>
<dbReference type="InterPro" id="IPR016181">
    <property type="entry name" value="Acyl_CoA_acyltransferase"/>
</dbReference>
<dbReference type="SUPFAM" id="SSF55729">
    <property type="entry name" value="Acyl-CoA N-acyltransferases (Nat)"/>
    <property type="match status" value="2"/>
</dbReference>
<dbReference type="RefSeq" id="WP_052117440.1">
    <property type="nucleotide sequence ID" value="NZ_BMEA01000001.1"/>
</dbReference>
<dbReference type="AlphaFoldDB" id="A0A8H9FSG7"/>
<dbReference type="PANTHER" id="PTHR43792:SF1">
    <property type="entry name" value="N-ACETYLTRANSFERASE DOMAIN-CONTAINING PROTEIN"/>
    <property type="match status" value="1"/>
</dbReference>
<dbReference type="PROSITE" id="PS51186">
    <property type="entry name" value="GNAT"/>
    <property type="match status" value="2"/>
</dbReference>
<name>A0A8H9FSG7_9MICO</name>
<dbReference type="Pfam" id="PF00583">
    <property type="entry name" value="Acetyltransf_1"/>
    <property type="match status" value="1"/>
</dbReference>
<dbReference type="EMBL" id="BMEA01000001">
    <property type="protein sequence ID" value="GGB69605.1"/>
    <property type="molecule type" value="Genomic_DNA"/>
</dbReference>
<accession>A0A8H9FSG7</accession>